<dbReference type="PROSITE" id="PS51833">
    <property type="entry name" value="HDOD"/>
    <property type="match status" value="1"/>
</dbReference>
<evidence type="ECO:0000313" key="3">
    <source>
        <dbReference type="Proteomes" id="UP000242869"/>
    </source>
</evidence>
<organism evidence="2 3">
    <name type="scientific">Formivibrio citricus</name>
    <dbReference type="NCBI Taxonomy" id="83765"/>
    <lineage>
        <taxon>Bacteria</taxon>
        <taxon>Pseudomonadati</taxon>
        <taxon>Pseudomonadota</taxon>
        <taxon>Betaproteobacteria</taxon>
        <taxon>Neisseriales</taxon>
        <taxon>Chitinibacteraceae</taxon>
        <taxon>Formivibrio</taxon>
    </lineage>
</organism>
<keyword evidence="3" id="KW-1185">Reference proteome</keyword>
<protein>
    <submittedName>
        <fullName evidence="2">HDOD domain-containing protein</fullName>
    </submittedName>
</protein>
<dbReference type="EMBL" id="FOVE01000010">
    <property type="protein sequence ID" value="SFN50306.1"/>
    <property type="molecule type" value="Genomic_DNA"/>
</dbReference>
<proteinExistence type="predicted"/>
<dbReference type="InterPro" id="IPR013976">
    <property type="entry name" value="HDOD"/>
</dbReference>
<evidence type="ECO:0000259" key="1">
    <source>
        <dbReference type="PROSITE" id="PS51833"/>
    </source>
</evidence>
<sequence length="449" mass="49403">MFKRLRALIFGSKAPEPSTGTATAARAADEPASFTPEALSHLLAVETVVDRNGRSAGKFIRLRQHGAHPHVSVHSLHEDAILLESIHRLLAPFCTSDNRILLVELGAASLPHPIMDELAACKAVLLLAPGGLKPDTLQRLQQLKTEGLRLALCLPCSWPQELLALADGFAFSFDGHTPVEAAEFVETSRRISPKASQIVIDIGWREEYAWCRSIGCHYAAGRLFRNPDWPDEPLDPGFVHVLDILNKVRQEAEPAEIARAMKSDPLLSFRLLAQANSASQGLAHKVESIEQAVVVVGRCRLYRWLVLLLYAKGKHPEEGLILQEMAQVRAELMVRLGARYLPGEDEGLYLTGLFSMLEPLMQRPLARILADVDVQTQVRQALLENSGPYAPFLALAEAAEQAEPPSRDLLAACGIAPHDFNRCLLDTLIDTESAEQETIERVSTSPRCV</sequence>
<dbReference type="RefSeq" id="WP_091194344.1">
    <property type="nucleotide sequence ID" value="NZ_FOVE01000010.1"/>
</dbReference>
<feature type="domain" description="HDOD" evidence="1">
    <location>
        <begin position="234"/>
        <end position="420"/>
    </location>
</feature>
<dbReference type="Proteomes" id="UP000242869">
    <property type="component" value="Unassembled WGS sequence"/>
</dbReference>
<name>A0A1I4ZJ67_9NEIS</name>
<evidence type="ECO:0000313" key="2">
    <source>
        <dbReference type="EMBL" id="SFN50306.1"/>
    </source>
</evidence>
<dbReference type="InterPro" id="IPR052340">
    <property type="entry name" value="RNase_Y/CdgJ"/>
</dbReference>
<reference evidence="3" key="1">
    <citation type="submission" date="2016-10" db="EMBL/GenBank/DDBJ databases">
        <authorList>
            <person name="Varghese N."/>
            <person name="Submissions S."/>
        </authorList>
    </citation>
    <scope>NUCLEOTIDE SEQUENCE [LARGE SCALE GENOMIC DNA]</scope>
    <source>
        <strain evidence="3">DSM 6150</strain>
    </source>
</reference>
<dbReference type="SUPFAM" id="SSF109604">
    <property type="entry name" value="HD-domain/PDEase-like"/>
    <property type="match status" value="1"/>
</dbReference>
<dbReference type="AlphaFoldDB" id="A0A1I4ZJ67"/>
<dbReference type="Pfam" id="PF08668">
    <property type="entry name" value="HDOD"/>
    <property type="match status" value="1"/>
</dbReference>
<accession>A0A1I4ZJ67</accession>
<gene>
    <name evidence="2" type="ORF">SAMN05660284_01657</name>
</gene>
<dbReference type="PANTHER" id="PTHR33525:SF4">
    <property type="entry name" value="CYCLIC DI-GMP PHOSPHODIESTERASE CDGJ"/>
    <property type="match status" value="1"/>
</dbReference>
<dbReference type="OrthoDB" id="9804751at2"/>
<dbReference type="Gene3D" id="1.10.3210.10">
    <property type="entry name" value="Hypothetical protein af1432"/>
    <property type="match status" value="1"/>
</dbReference>
<dbReference type="PANTHER" id="PTHR33525">
    <property type="match status" value="1"/>
</dbReference>
<dbReference type="STRING" id="83765.SAMN05660284_01657"/>